<evidence type="ECO:0000313" key="2">
    <source>
        <dbReference type="EMBL" id="KAG9462883.1"/>
    </source>
</evidence>
<evidence type="ECO:0000256" key="1">
    <source>
        <dbReference type="SAM" id="MobiDB-lite"/>
    </source>
</evidence>
<proteinExistence type="predicted"/>
<accession>A0A8J6BMA9</accession>
<dbReference type="AlphaFoldDB" id="A0A8J6BMA9"/>
<comment type="caution">
    <text evidence="2">The sequence shown here is derived from an EMBL/GenBank/DDBJ whole genome shotgun (WGS) entry which is preliminary data.</text>
</comment>
<feature type="region of interest" description="Disordered" evidence="1">
    <location>
        <begin position="1"/>
        <end position="56"/>
    </location>
</feature>
<keyword evidence="3" id="KW-1185">Reference proteome</keyword>
<dbReference type="Proteomes" id="UP000770717">
    <property type="component" value="Unassembled WGS sequence"/>
</dbReference>
<sequence>MGDGKEALSISESPVPNTQTSEPGHANTDPLAEQHVPSPHVSPSHQPLPLRRRRRRCCHRERGSVGRRYVESEVLDYLRSGRDMDWAEAMGQSLAASIRRFPEHRQLPLYIALLTVVQIAKDPYSARALFLGIRQFANDGTFPQGPPVPAVWT</sequence>
<feature type="compositionally biased region" description="Polar residues" evidence="1">
    <location>
        <begin position="10"/>
        <end position="22"/>
    </location>
</feature>
<reference evidence="2" key="1">
    <citation type="thesis" date="2020" institute="ProQuest LLC" country="789 East Eisenhower Parkway, Ann Arbor, MI, USA">
        <title>Comparative Genomics and Chromosome Evolution.</title>
        <authorList>
            <person name="Mudd A.B."/>
        </authorList>
    </citation>
    <scope>NUCLEOTIDE SEQUENCE</scope>
    <source>
        <strain evidence="2">HN-11 Male</strain>
        <tissue evidence="2">Kidney and liver</tissue>
    </source>
</reference>
<dbReference type="EMBL" id="WNTK01009079">
    <property type="protein sequence ID" value="KAG9462883.1"/>
    <property type="molecule type" value="Genomic_DNA"/>
</dbReference>
<organism evidence="2 3">
    <name type="scientific">Eleutherodactylus coqui</name>
    <name type="common">Puerto Rican coqui</name>
    <dbReference type="NCBI Taxonomy" id="57060"/>
    <lineage>
        <taxon>Eukaryota</taxon>
        <taxon>Metazoa</taxon>
        <taxon>Chordata</taxon>
        <taxon>Craniata</taxon>
        <taxon>Vertebrata</taxon>
        <taxon>Euteleostomi</taxon>
        <taxon>Amphibia</taxon>
        <taxon>Batrachia</taxon>
        <taxon>Anura</taxon>
        <taxon>Neobatrachia</taxon>
        <taxon>Hyloidea</taxon>
        <taxon>Eleutherodactylidae</taxon>
        <taxon>Eleutherodactylinae</taxon>
        <taxon>Eleutherodactylus</taxon>
        <taxon>Eleutherodactylus</taxon>
    </lineage>
</organism>
<evidence type="ECO:0000313" key="3">
    <source>
        <dbReference type="Proteomes" id="UP000770717"/>
    </source>
</evidence>
<protein>
    <submittedName>
        <fullName evidence="2">Uncharacterized protein</fullName>
    </submittedName>
</protein>
<gene>
    <name evidence="2" type="ORF">GDO78_022939</name>
</gene>
<feature type="compositionally biased region" description="Low complexity" evidence="1">
    <location>
        <begin position="34"/>
        <end position="49"/>
    </location>
</feature>
<name>A0A8J6BMA9_ELECQ</name>